<keyword evidence="4" id="KW-0808">Transferase</keyword>
<dbReference type="RefSeq" id="WP_146521726.1">
    <property type="nucleotide sequence ID" value="NZ_CP151726.1"/>
</dbReference>
<dbReference type="InterPro" id="IPR043129">
    <property type="entry name" value="ATPase_NBD"/>
</dbReference>
<dbReference type="Gene3D" id="3.90.870.20">
    <property type="entry name" value="Carbamoyltransferase, C-terminal domain"/>
    <property type="match status" value="1"/>
</dbReference>
<dbReference type="InterPro" id="IPR051338">
    <property type="entry name" value="NodU/CmcH_Carbamoyltrnsfr"/>
</dbReference>
<reference evidence="4 5" key="1">
    <citation type="submission" date="2019-02" db="EMBL/GenBank/DDBJ databases">
        <title>Deep-cultivation of Planctomycetes and their phenomic and genomic characterization uncovers novel biology.</title>
        <authorList>
            <person name="Wiegand S."/>
            <person name="Jogler M."/>
            <person name="Boedeker C."/>
            <person name="Pinto D."/>
            <person name="Vollmers J."/>
            <person name="Rivas-Marin E."/>
            <person name="Kohn T."/>
            <person name="Peeters S.H."/>
            <person name="Heuer A."/>
            <person name="Rast P."/>
            <person name="Oberbeckmann S."/>
            <person name="Bunk B."/>
            <person name="Jeske O."/>
            <person name="Meyerdierks A."/>
            <person name="Storesund J.E."/>
            <person name="Kallscheuer N."/>
            <person name="Luecker S."/>
            <person name="Lage O.M."/>
            <person name="Pohl T."/>
            <person name="Merkel B.J."/>
            <person name="Hornburger P."/>
            <person name="Mueller R.-W."/>
            <person name="Bruemmer F."/>
            <person name="Labrenz M."/>
            <person name="Spormann A.M."/>
            <person name="Op Den Camp H."/>
            <person name="Overmann J."/>
            <person name="Amann R."/>
            <person name="Jetten M.S.M."/>
            <person name="Mascher T."/>
            <person name="Medema M.H."/>
            <person name="Devos D.P."/>
            <person name="Kaster A.-K."/>
            <person name="Ovreas L."/>
            <person name="Rohde M."/>
            <person name="Galperin M.Y."/>
            <person name="Jogler C."/>
        </authorList>
    </citation>
    <scope>NUCLEOTIDE SEQUENCE [LARGE SCALE GENOMIC DNA]</scope>
    <source>
        <strain evidence="4 5">Pla52n</strain>
    </source>
</reference>
<evidence type="ECO:0000313" key="5">
    <source>
        <dbReference type="Proteomes" id="UP000320176"/>
    </source>
</evidence>
<feature type="domain" description="Carbamoyltransferase C-terminal" evidence="3">
    <location>
        <begin position="436"/>
        <end position="606"/>
    </location>
</feature>
<dbReference type="PANTHER" id="PTHR34847">
    <property type="entry name" value="NODULATION PROTEIN U"/>
    <property type="match status" value="1"/>
</dbReference>
<evidence type="ECO:0000259" key="3">
    <source>
        <dbReference type="Pfam" id="PF16861"/>
    </source>
</evidence>
<dbReference type="AlphaFoldDB" id="A0A5C6APX2"/>
<feature type="domain" description="Carbamoyltransferase" evidence="2">
    <location>
        <begin position="2"/>
        <end position="387"/>
    </location>
</feature>
<dbReference type="OrthoDB" id="9780777at2"/>
<dbReference type="Pfam" id="PF16861">
    <property type="entry name" value="Carbam_trans_C"/>
    <property type="match status" value="1"/>
</dbReference>
<comment type="similarity">
    <text evidence="1">Belongs to the NodU/CmcH family.</text>
</comment>
<dbReference type="InterPro" id="IPR038152">
    <property type="entry name" value="Carbam_trans_C_sf"/>
</dbReference>
<name>A0A5C6APX2_9BACT</name>
<dbReference type="Gene3D" id="3.30.420.40">
    <property type="match status" value="3"/>
</dbReference>
<dbReference type="Proteomes" id="UP000320176">
    <property type="component" value="Unassembled WGS sequence"/>
</dbReference>
<dbReference type="InterPro" id="IPR003696">
    <property type="entry name" value="Carbtransf_dom"/>
</dbReference>
<dbReference type="Pfam" id="PF02543">
    <property type="entry name" value="Carbam_trans_N"/>
    <property type="match status" value="1"/>
</dbReference>
<evidence type="ECO:0000256" key="1">
    <source>
        <dbReference type="ARBA" id="ARBA00006129"/>
    </source>
</evidence>
<comment type="caution">
    <text evidence="4">The sequence shown here is derived from an EMBL/GenBank/DDBJ whole genome shotgun (WGS) entry which is preliminary data.</text>
</comment>
<gene>
    <name evidence="4" type="primary">novN_2</name>
    <name evidence="4" type="ORF">Pla52n_46530</name>
</gene>
<dbReference type="SUPFAM" id="SSF53067">
    <property type="entry name" value="Actin-like ATPase domain"/>
    <property type="match status" value="1"/>
</dbReference>
<dbReference type="InterPro" id="IPR031730">
    <property type="entry name" value="Carbam_trans_C"/>
</dbReference>
<keyword evidence="5" id="KW-1185">Reference proteome</keyword>
<evidence type="ECO:0000259" key="2">
    <source>
        <dbReference type="Pfam" id="PF02543"/>
    </source>
</evidence>
<proteinExistence type="inferred from homology"/>
<dbReference type="EMBL" id="SJPN01000005">
    <property type="protein sequence ID" value="TWU01279.1"/>
    <property type="molecule type" value="Genomic_DNA"/>
</dbReference>
<accession>A0A5C6APX2</accession>
<organism evidence="4 5">
    <name type="scientific">Stieleria varia</name>
    <dbReference type="NCBI Taxonomy" id="2528005"/>
    <lineage>
        <taxon>Bacteria</taxon>
        <taxon>Pseudomonadati</taxon>
        <taxon>Planctomycetota</taxon>
        <taxon>Planctomycetia</taxon>
        <taxon>Pirellulales</taxon>
        <taxon>Pirellulaceae</taxon>
        <taxon>Stieleria</taxon>
    </lineage>
</organism>
<protein>
    <submittedName>
        <fullName evidence="4">Decarbamoylnovobiocin carbamoyltransferase</fullName>
        <ecNumber evidence="4">2.1.3.12</ecNumber>
    </submittedName>
</protein>
<dbReference type="PANTHER" id="PTHR34847:SF1">
    <property type="entry name" value="NODULATION PROTEIN U"/>
    <property type="match status" value="1"/>
</dbReference>
<dbReference type="CDD" id="cd24100">
    <property type="entry name" value="ASKHA_NBD_MJ1051-like_N"/>
    <property type="match status" value="1"/>
</dbReference>
<dbReference type="GO" id="GO:0016740">
    <property type="term" value="F:transferase activity"/>
    <property type="evidence" value="ECO:0007669"/>
    <property type="project" value="UniProtKB-KW"/>
</dbReference>
<sequence>MRVLGISPLDKDATASFVEDGKILFACGEERLSRTKLQDGFPFRAIELGLQQTQWSLDSIDVVAYSFFDGDTETNLMRQAMQQDEQFHGASDTQASLDELAKLRKSGYHPDFSIPIPGLQPSEEILAPKAWHKRKLYSLSGYSPKMDARLHRRNFRHWVRDASADHHLRTQQLTEGLTKLGLLSKLQRFNHHLCHAANAFYCSGYRDALVMSFDGYGSGNCGAVYRGSADGLEKLHEFSFPNSLGQYYEYVTSALGYRPGRHEGKIVGLAAYGNPEILGPVLRERFTGMDQGDIRIRAATNFYFTRLLAQSFSKRDMAAAYQTVLEEVVKQVAGFWVDKTGLSNVCLSGGVNANVKLNQRIHECDGVESVFVYPNMGDGGCGTGAAMLALDPSQRPTTVLENAYLGPEYSDDEIQAALTASCLAFTKHENIEDVIAEHLAKNHIVARFHGRMEYGPRALGNRSILYPAQDPEVNLWLNHQLGRTEFMPFAPAALAEEAPRLFKNLEGCEKTAEFMTVTFDCTDQMKSQCPAAVHVDGTARPQLVSERTNPSFYKLLKAYHALTGVASVINTSFNMHEEPIVCSPDDAIRAFLDGRIDILGIGSFLVPHPKIDEIEKERRAEALTASS</sequence>
<evidence type="ECO:0000313" key="4">
    <source>
        <dbReference type="EMBL" id="TWU01279.1"/>
    </source>
</evidence>
<dbReference type="EC" id="2.1.3.12" evidence="4"/>